<proteinExistence type="inferred from homology"/>
<accession>A0ABQ1QX16</accession>
<evidence type="ECO:0000256" key="4">
    <source>
        <dbReference type="ARBA" id="ARBA00023027"/>
    </source>
</evidence>
<evidence type="ECO:0000256" key="6">
    <source>
        <dbReference type="HAMAP-Rule" id="MF_01216"/>
    </source>
</evidence>
<evidence type="ECO:0000256" key="1">
    <source>
        <dbReference type="ARBA" id="ARBA00022630"/>
    </source>
</evidence>
<comment type="catalytic activity">
    <reaction evidence="5">
        <text>N,N-dimethyl-1,4-phenylenediamine + anthranilate + 2 NAD(+) = 2-(4-dimethylaminophenyl)diazenylbenzoate + 2 NADH + 2 H(+)</text>
        <dbReference type="Rhea" id="RHEA:55872"/>
        <dbReference type="ChEBI" id="CHEBI:15378"/>
        <dbReference type="ChEBI" id="CHEBI:15783"/>
        <dbReference type="ChEBI" id="CHEBI:16567"/>
        <dbReference type="ChEBI" id="CHEBI:57540"/>
        <dbReference type="ChEBI" id="CHEBI:57945"/>
        <dbReference type="ChEBI" id="CHEBI:71579"/>
        <dbReference type="EC" id="1.7.1.17"/>
    </reaction>
    <physiologicalReaction direction="right-to-left" evidence="5">
        <dbReference type="Rhea" id="RHEA:55874"/>
    </physiologicalReaction>
</comment>
<sequence length="192" mass="19874">MTQTILRLDASARHAGSASRSFADAVLAEVPGASITRRDLADGVPQITGAYTSGTFKAPDDRSPEEAEALALSDELFAELKAADTLVIASATYNFNIPASLKAWIDQVTRAGMAFRYTETGPEGLLTGKRALVLRASAGTPTGADNDFATPYLRFVLGFVGITDVTFLDVPAEPGAGDIAAAAEVLAPAVAA</sequence>
<protein>
    <recommendedName>
        <fullName evidence="6">FMN dependent NADH:quinone oxidoreductase</fullName>
        <ecNumber evidence="6">1.6.5.-</ecNumber>
    </recommendedName>
    <alternativeName>
        <fullName evidence="6">Azo-dye reductase</fullName>
    </alternativeName>
    <alternativeName>
        <fullName evidence="6">FMN-dependent NADH-azo compound oxidoreductase</fullName>
    </alternativeName>
    <alternativeName>
        <fullName evidence="6">FMN-dependent NADH-azoreductase</fullName>
        <ecNumber evidence="6">1.7.1.17</ecNumber>
    </alternativeName>
</protein>
<evidence type="ECO:0000313" key="9">
    <source>
        <dbReference type="Proteomes" id="UP000617355"/>
    </source>
</evidence>
<evidence type="ECO:0000259" key="7">
    <source>
        <dbReference type="Pfam" id="PF02525"/>
    </source>
</evidence>
<feature type="binding site" evidence="6">
    <location>
        <begin position="17"/>
        <end position="19"/>
    </location>
    <ligand>
        <name>FMN</name>
        <dbReference type="ChEBI" id="CHEBI:58210"/>
    </ligand>
</feature>
<dbReference type="InterPro" id="IPR029039">
    <property type="entry name" value="Flavoprotein-like_sf"/>
</dbReference>
<keyword evidence="3 6" id="KW-0560">Oxidoreductase</keyword>
<keyword evidence="9" id="KW-1185">Reference proteome</keyword>
<dbReference type="EC" id="1.7.1.17" evidence="6"/>
<comment type="caution">
    <text evidence="6">Lacks conserved residue(s) required for the propagation of feature annotation.</text>
</comment>
<comment type="caution">
    <text evidence="8">The sequence shown here is derived from an EMBL/GenBank/DDBJ whole genome shotgun (WGS) entry which is preliminary data.</text>
</comment>
<feature type="domain" description="Flavodoxin-like fold" evidence="7">
    <location>
        <begin position="4"/>
        <end position="182"/>
    </location>
</feature>
<gene>
    <name evidence="6 8" type="primary">azoR</name>
    <name evidence="8" type="ORF">GCM10011358_32710</name>
</gene>
<feature type="binding site" evidence="6">
    <location>
        <position position="11"/>
    </location>
    <ligand>
        <name>FMN</name>
        <dbReference type="ChEBI" id="CHEBI:58210"/>
    </ligand>
</feature>
<dbReference type="InterPro" id="IPR003680">
    <property type="entry name" value="Flavodoxin_fold"/>
</dbReference>
<evidence type="ECO:0000256" key="5">
    <source>
        <dbReference type="ARBA" id="ARBA00048542"/>
    </source>
</evidence>
<dbReference type="SUPFAM" id="SSF52218">
    <property type="entry name" value="Flavoproteins"/>
    <property type="match status" value="1"/>
</dbReference>
<evidence type="ECO:0000256" key="3">
    <source>
        <dbReference type="ARBA" id="ARBA00023002"/>
    </source>
</evidence>
<dbReference type="Proteomes" id="UP000617355">
    <property type="component" value="Unassembled WGS sequence"/>
</dbReference>
<evidence type="ECO:0000313" key="8">
    <source>
        <dbReference type="EMBL" id="GGD46488.1"/>
    </source>
</evidence>
<dbReference type="Gene3D" id="3.40.50.360">
    <property type="match status" value="1"/>
</dbReference>
<keyword evidence="4 6" id="KW-0520">NAD</keyword>
<dbReference type="Pfam" id="PF02525">
    <property type="entry name" value="Flavodoxin_2"/>
    <property type="match status" value="1"/>
</dbReference>
<keyword evidence="2 6" id="KW-0288">FMN</keyword>
<comment type="cofactor">
    <cofactor evidence="6">
        <name>FMN</name>
        <dbReference type="ChEBI" id="CHEBI:58210"/>
    </cofactor>
    <text evidence="6">Binds 1 FMN per subunit.</text>
</comment>
<dbReference type="HAMAP" id="MF_01216">
    <property type="entry name" value="Azoreductase_type1"/>
    <property type="match status" value="1"/>
</dbReference>
<comment type="subunit">
    <text evidence="6">Homodimer.</text>
</comment>
<dbReference type="InterPro" id="IPR023048">
    <property type="entry name" value="NADH:quinone_OxRdtase_FMN_depd"/>
</dbReference>
<dbReference type="InterPro" id="IPR050104">
    <property type="entry name" value="FMN-dep_NADH:Q_OxRdtase_AzoR1"/>
</dbReference>
<comment type="similarity">
    <text evidence="6">Belongs to the azoreductase type 1 family.</text>
</comment>
<comment type="function">
    <text evidence="6">Quinone reductase that provides resistance to thiol-specific stress caused by electrophilic quinones.</text>
</comment>
<dbReference type="RefSeq" id="WP_188529886.1">
    <property type="nucleotide sequence ID" value="NZ_BMGI01000006.1"/>
</dbReference>
<evidence type="ECO:0000256" key="2">
    <source>
        <dbReference type="ARBA" id="ARBA00022643"/>
    </source>
</evidence>
<dbReference type="EMBL" id="BMGI01000006">
    <property type="protein sequence ID" value="GGD46488.1"/>
    <property type="molecule type" value="Genomic_DNA"/>
</dbReference>
<keyword evidence="1 6" id="KW-0285">Flavoprotein</keyword>
<organism evidence="8 9">
    <name type="scientific">Sinisalibacter lacisalsi</name>
    <dbReference type="NCBI Taxonomy" id="1526570"/>
    <lineage>
        <taxon>Bacteria</taxon>
        <taxon>Pseudomonadati</taxon>
        <taxon>Pseudomonadota</taxon>
        <taxon>Alphaproteobacteria</taxon>
        <taxon>Rhodobacterales</taxon>
        <taxon>Roseobacteraceae</taxon>
        <taxon>Sinisalibacter</taxon>
    </lineage>
</organism>
<dbReference type="EC" id="1.6.5.-" evidence="6"/>
<name>A0ABQ1QX16_9RHOB</name>
<reference evidence="9" key="1">
    <citation type="journal article" date="2019" name="Int. J. Syst. Evol. Microbiol.">
        <title>The Global Catalogue of Microorganisms (GCM) 10K type strain sequencing project: providing services to taxonomists for standard genome sequencing and annotation.</title>
        <authorList>
            <consortium name="The Broad Institute Genomics Platform"/>
            <consortium name="The Broad Institute Genome Sequencing Center for Infectious Disease"/>
            <person name="Wu L."/>
            <person name="Ma J."/>
        </authorList>
    </citation>
    <scope>NUCLEOTIDE SEQUENCE [LARGE SCALE GENOMIC DNA]</scope>
    <source>
        <strain evidence="9">CGMCC 1.12922</strain>
    </source>
</reference>
<dbReference type="PANTHER" id="PTHR43741">
    <property type="entry name" value="FMN-DEPENDENT NADH-AZOREDUCTASE 1"/>
    <property type="match status" value="1"/>
</dbReference>
<comment type="catalytic activity">
    <reaction evidence="6">
        <text>2 a quinone + NADH + H(+) = 2 a 1,4-benzosemiquinone + NAD(+)</text>
        <dbReference type="Rhea" id="RHEA:65952"/>
        <dbReference type="ChEBI" id="CHEBI:15378"/>
        <dbReference type="ChEBI" id="CHEBI:57540"/>
        <dbReference type="ChEBI" id="CHEBI:57945"/>
        <dbReference type="ChEBI" id="CHEBI:132124"/>
        <dbReference type="ChEBI" id="CHEBI:134225"/>
    </reaction>
</comment>
<dbReference type="PANTHER" id="PTHR43741:SF2">
    <property type="entry name" value="FMN-DEPENDENT NADH:QUINONE OXIDOREDUCTASE"/>
    <property type="match status" value="1"/>
</dbReference>
<comment type="function">
    <text evidence="6">Also exhibits azoreductase activity. Catalyzes the reductive cleavage of the azo bond in aromatic azo compounds to the corresponding amines.</text>
</comment>